<feature type="chain" id="PRO_5004545939" evidence="1">
    <location>
        <begin position="17"/>
        <end position="238"/>
    </location>
</feature>
<organism evidence="2 3">
    <name type="scientific">Spraguea lophii (strain 42_110)</name>
    <name type="common">Microsporidian parasite</name>
    <dbReference type="NCBI Taxonomy" id="1358809"/>
    <lineage>
        <taxon>Eukaryota</taxon>
        <taxon>Fungi</taxon>
        <taxon>Fungi incertae sedis</taxon>
        <taxon>Microsporidia</taxon>
        <taxon>Spragueidae</taxon>
        <taxon>Spraguea</taxon>
    </lineage>
</organism>
<feature type="signal peptide" evidence="1">
    <location>
        <begin position="1"/>
        <end position="16"/>
    </location>
</feature>
<keyword evidence="3" id="KW-1185">Reference proteome</keyword>
<sequence length="238" mass="27055">MFSLLELFLFVNYVFSRDLNVSNRDFNSAEIPSASKDTTMKIIFFRIFASKETIDELNIKGMDLNRIVQDTKHKLQETINSVLARLGHKMRIAFDYEVGLEVPMGINLNQCTPDVSEIANMLSIAYKADQNVPSILLLHCKSENYNQLFLQRNIRVPYFYFNLFPSCTTNTLIFYDPERVKLMVLLATAMLTAAGVKTPAPVLFQEIQGDDAGVTHAIRLTDDTVRLIIDNSCFASHK</sequence>
<dbReference type="AlphaFoldDB" id="S7W7E5"/>
<dbReference type="Pfam" id="PF17018">
    <property type="entry name" value="MICSWaP"/>
    <property type="match status" value="1"/>
</dbReference>
<dbReference type="InterPro" id="IPR031513">
    <property type="entry name" value="MICSWaP"/>
</dbReference>
<comment type="caution">
    <text evidence="2">The sequence shown here is derived from an EMBL/GenBank/DDBJ whole genome shotgun (WGS) entry which is preliminary data.</text>
</comment>
<evidence type="ECO:0000313" key="2">
    <source>
        <dbReference type="EMBL" id="EPR77662.1"/>
    </source>
</evidence>
<dbReference type="Proteomes" id="UP000014978">
    <property type="component" value="Unassembled WGS sequence"/>
</dbReference>
<dbReference type="EMBL" id="ATCN01001381">
    <property type="protein sequence ID" value="EPR77662.1"/>
    <property type="molecule type" value="Genomic_DNA"/>
</dbReference>
<protein>
    <submittedName>
        <fullName evidence="2">Uncharacterized protein</fullName>
    </submittedName>
</protein>
<evidence type="ECO:0000256" key="1">
    <source>
        <dbReference type="SAM" id="SignalP"/>
    </source>
</evidence>
<accession>S7W7E5</accession>
<dbReference type="InParanoid" id="S7W7E5"/>
<dbReference type="VEuPathDB" id="MicrosporidiaDB:SLOPH_2344"/>
<keyword evidence="1" id="KW-0732">Signal</keyword>
<proteinExistence type="predicted"/>
<gene>
    <name evidence="2" type="ORF">SLOPH_2344</name>
</gene>
<dbReference type="OMA" id="CTTRTLI"/>
<name>S7W7E5_SPRLO</name>
<reference evidence="3" key="1">
    <citation type="journal article" date="2013" name="PLoS Genet.">
        <title>The genome of Spraguea lophii and the basis of host-microsporidian interactions.</title>
        <authorList>
            <person name="Campbell S.E."/>
            <person name="Williams T.A."/>
            <person name="Yousuf A."/>
            <person name="Soanes D.M."/>
            <person name="Paszkiewicz K.H."/>
            <person name="Williams B.A.P."/>
        </authorList>
    </citation>
    <scope>NUCLEOTIDE SEQUENCE [LARGE SCALE GENOMIC DNA]</scope>
    <source>
        <strain evidence="3">42_110</strain>
    </source>
</reference>
<evidence type="ECO:0000313" key="3">
    <source>
        <dbReference type="Proteomes" id="UP000014978"/>
    </source>
</evidence>
<dbReference type="HOGENOM" id="CLU_111190_0_0_1"/>
<dbReference type="OrthoDB" id="2186354at2759"/>